<keyword evidence="1" id="KW-0812">Transmembrane</keyword>
<gene>
    <name evidence="2" type="ORF">S01H1_74222</name>
</gene>
<accession>X0WW00</accession>
<name>X0WW00_9ZZZZ</name>
<evidence type="ECO:0000313" key="2">
    <source>
        <dbReference type="EMBL" id="GAG35149.1"/>
    </source>
</evidence>
<feature type="transmembrane region" description="Helical" evidence="1">
    <location>
        <begin position="12"/>
        <end position="35"/>
    </location>
</feature>
<reference evidence="2" key="1">
    <citation type="journal article" date="2014" name="Front. Microbiol.">
        <title>High frequency of phylogenetically diverse reductive dehalogenase-homologous genes in deep subseafloor sedimentary metagenomes.</title>
        <authorList>
            <person name="Kawai M."/>
            <person name="Futagami T."/>
            <person name="Toyoda A."/>
            <person name="Takaki Y."/>
            <person name="Nishi S."/>
            <person name="Hori S."/>
            <person name="Arai W."/>
            <person name="Tsubouchi T."/>
            <person name="Morono Y."/>
            <person name="Uchiyama I."/>
            <person name="Ito T."/>
            <person name="Fujiyama A."/>
            <person name="Inagaki F."/>
            <person name="Takami H."/>
        </authorList>
    </citation>
    <scope>NUCLEOTIDE SEQUENCE</scope>
    <source>
        <strain evidence="2">Expedition CK06-06</strain>
    </source>
</reference>
<evidence type="ECO:0000256" key="1">
    <source>
        <dbReference type="SAM" id="Phobius"/>
    </source>
</evidence>
<protein>
    <submittedName>
        <fullName evidence="2">Uncharacterized protein</fullName>
    </submittedName>
</protein>
<dbReference type="AlphaFoldDB" id="X0WW00"/>
<sequence length="52" mass="5732">MKDVLDFAKKHWYPIVATLTLFLIAIEVLGLWAGFGVPILSGIGYGIKTKLL</sequence>
<keyword evidence="1" id="KW-1133">Transmembrane helix</keyword>
<dbReference type="EMBL" id="BARS01049637">
    <property type="protein sequence ID" value="GAG35149.1"/>
    <property type="molecule type" value="Genomic_DNA"/>
</dbReference>
<organism evidence="2">
    <name type="scientific">marine sediment metagenome</name>
    <dbReference type="NCBI Taxonomy" id="412755"/>
    <lineage>
        <taxon>unclassified sequences</taxon>
        <taxon>metagenomes</taxon>
        <taxon>ecological metagenomes</taxon>
    </lineage>
</organism>
<comment type="caution">
    <text evidence="2">The sequence shown here is derived from an EMBL/GenBank/DDBJ whole genome shotgun (WGS) entry which is preliminary data.</text>
</comment>
<proteinExistence type="predicted"/>
<keyword evidence="1" id="KW-0472">Membrane</keyword>